<organism evidence="1 2">
    <name type="scientific">Porphyridium purpureum</name>
    <name type="common">Red alga</name>
    <name type="synonym">Porphyridium cruentum</name>
    <dbReference type="NCBI Taxonomy" id="35688"/>
    <lineage>
        <taxon>Eukaryota</taxon>
        <taxon>Rhodophyta</taxon>
        <taxon>Bangiophyceae</taxon>
        <taxon>Porphyridiales</taxon>
        <taxon>Porphyridiaceae</taxon>
        <taxon>Porphyridium</taxon>
    </lineage>
</organism>
<dbReference type="OrthoDB" id="194468at2759"/>
<gene>
    <name evidence="1" type="ORF">FVE85_5999</name>
</gene>
<keyword evidence="2" id="KW-1185">Reference proteome</keyword>
<dbReference type="PANTHER" id="PTHR12941:SF10">
    <property type="entry name" value="ER MEMBRANE PROTEIN COMPLEX SUBUNIT 8_9 HOMOLOG"/>
    <property type="match status" value="1"/>
</dbReference>
<proteinExistence type="predicted"/>
<reference evidence="2" key="1">
    <citation type="journal article" date="2019" name="Nat. Commun.">
        <title>Expansion of phycobilisome linker gene families in mesophilic red algae.</title>
        <authorList>
            <person name="Lee J."/>
            <person name="Kim D."/>
            <person name="Bhattacharya D."/>
            <person name="Yoon H.S."/>
        </authorList>
    </citation>
    <scope>NUCLEOTIDE SEQUENCE [LARGE SCALE GENOMIC DNA]</scope>
    <source>
        <strain evidence="2">CCMP 1328</strain>
    </source>
</reference>
<dbReference type="GO" id="GO:0072546">
    <property type="term" value="C:EMC complex"/>
    <property type="evidence" value="ECO:0007669"/>
    <property type="project" value="InterPro"/>
</dbReference>
<dbReference type="Proteomes" id="UP000324585">
    <property type="component" value="Unassembled WGS sequence"/>
</dbReference>
<accession>A0A5J4Z5Z7</accession>
<evidence type="ECO:0000313" key="2">
    <source>
        <dbReference type="Proteomes" id="UP000324585"/>
    </source>
</evidence>
<sequence>MPPMRTATIEYDAYAVAQAHSAKHCFVNVLGVLLASRESPTGLHSAAAQTQVSPDTVRIVESVPLCHDVQETWPRVQAAMMIASKYALRKGLVIVGVYVANEVSEDTRPPRTAMLLLNRIVSGTQRSTGVLAVFEPKALPDLSVVRLWAPKPGSDWNAMDVMRWAPGSILRVESLPSAGSEGLGADEADAFDEFCEDQNVKLHGIVRALRRIEVIVEVVDFDDHCARPSLDWLGQTQFLKLLRGT</sequence>
<dbReference type="AlphaFoldDB" id="A0A5J4Z5Z7"/>
<protein>
    <submittedName>
        <fullName evidence="1">ER membrane protein complex subunit 8</fullName>
    </submittedName>
</protein>
<dbReference type="PANTHER" id="PTHR12941">
    <property type="entry name" value="ER MEMBRANE PROTEIN COMPLEX"/>
    <property type="match status" value="1"/>
</dbReference>
<dbReference type="EMBL" id="VRMN01000001">
    <property type="protein sequence ID" value="KAA8498414.1"/>
    <property type="molecule type" value="Genomic_DNA"/>
</dbReference>
<dbReference type="Pfam" id="PF03665">
    <property type="entry name" value="UPF0172"/>
    <property type="match status" value="1"/>
</dbReference>
<name>A0A5J4Z5Z7_PORPP</name>
<comment type="caution">
    <text evidence="1">The sequence shown here is derived from an EMBL/GenBank/DDBJ whole genome shotgun (WGS) entry which is preliminary data.</text>
</comment>
<dbReference type="InterPro" id="IPR005366">
    <property type="entry name" value="EMC8/9"/>
</dbReference>
<evidence type="ECO:0000313" key="1">
    <source>
        <dbReference type="EMBL" id="KAA8498414.1"/>
    </source>
</evidence>